<dbReference type="RefSeq" id="WP_264712774.1">
    <property type="nucleotide sequence ID" value="NZ_JAPDNT010000003.1"/>
</dbReference>
<keyword evidence="2" id="KW-0789">Thiol protease inhibitor</keyword>
<sequence>MLTIAEAASGQTVDLPVGQVIELRLQENPTTGFRWHFEKRGEPVCKLADDFLERPEGATVPGQGGTHVWRIEGVQPGTCDMALAYTRAWDPGSKPAATFSVRIRVTG</sequence>
<evidence type="ECO:0000313" key="4">
    <source>
        <dbReference type="EMBL" id="MCW3474146.1"/>
    </source>
</evidence>
<gene>
    <name evidence="4" type="ORF">OL599_06095</name>
</gene>
<dbReference type="EMBL" id="JAPDNT010000003">
    <property type="protein sequence ID" value="MCW3474146.1"/>
    <property type="molecule type" value="Genomic_DNA"/>
</dbReference>
<evidence type="ECO:0000313" key="5">
    <source>
        <dbReference type="Proteomes" id="UP001165679"/>
    </source>
</evidence>
<reference evidence="4" key="2">
    <citation type="submission" date="2022-10" db="EMBL/GenBank/DDBJ databases">
        <authorList>
            <person name="Trinh H.N."/>
        </authorList>
    </citation>
    <scope>NUCLEOTIDE SEQUENCE</scope>
    <source>
        <strain evidence="4">RN2-1</strain>
    </source>
</reference>
<evidence type="ECO:0000256" key="1">
    <source>
        <dbReference type="ARBA" id="ARBA00022690"/>
    </source>
</evidence>
<dbReference type="AlphaFoldDB" id="A0AA41YKP8"/>
<protein>
    <submittedName>
        <fullName evidence="4">Protease inhibitor I42 family protein</fullName>
    </submittedName>
</protein>
<name>A0AA41YKP8_9PROT</name>
<dbReference type="Gene3D" id="2.60.40.2020">
    <property type="match status" value="1"/>
</dbReference>
<dbReference type="InterPro" id="IPR052781">
    <property type="entry name" value="Cys_protease_inhibitor_I42"/>
</dbReference>
<reference evidence="4" key="1">
    <citation type="submission" date="2022-09" db="EMBL/GenBank/DDBJ databases">
        <title>Rhodovastum sp. nov. RN2-1 isolated from soil in Seongnam, South Korea.</title>
        <authorList>
            <person name="Le N.T."/>
        </authorList>
    </citation>
    <scope>NUCLEOTIDE SEQUENCE</scope>
    <source>
        <strain evidence="4">RN2-1</strain>
    </source>
</reference>
<dbReference type="InterPro" id="IPR036331">
    <property type="entry name" value="Chagasin-like_sf"/>
</dbReference>
<evidence type="ECO:0000256" key="2">
    <source>
        <dbReference type="ARBA" id="ARBA00022704"/>
    </source>
</evidence>
<dbReference type="PANTHER" id="PTHR36530:SF1">
    <property type="entry name" value="AMOEBIASIN-1"/>
    <property type="match status" value="1"/>
</dbReference>
<proteinExistence type="predicted"/>
<comment type="caution">
    <text evidence="4">The sequence shown here is derived from an EMBL/GenBank/DDBJ whole genome shotgun (WGS) entry which is preliminary data.</text>
</comment>
<keyword evidence="5" id="KW-1185">Reference proteome</keyword>
<accession>A0AA41YKP8</accession>
<dbReference type="Proteomes" id="UP001165679">
    <property type="component" value="Unassembled WGS sequence"/>
</dbReference>
<dbReference type="GO" id="GO:0004869">
    <property type="term" value="F:cysteine-type endopeptidase inhibitor activity"/>
    <property type="evidence" value="ECO:0007669"/>
    <property type="project" value="UniProtKB-KW"/>
</dbReference>
<dbReference type="SUPFAM" id="SSF141066">
    <property type="entry name" value="ICP-like"/>
    <property type="match status" value="1"/>
</dbReference>
<dbReference type="PANTHER" id="PTHR36530">
    <property type="entry name" value="INHIBITOR OF CYSTEINE PEPTIDASE"/>
    <property type="match status" value="1"/>
</dbReference>
<organism evidence="4 5">
    <name type="scientific">Limobrevibacterium gyesilva</name>
    <dbReference type="NCBI Taxonomy" id="2991712"/>
    <lineage>
        <taxon>Bacteria</taxon>
        <taxon>Pseudomonadati</taxon>
        <taxon>Pseudomonadota</taxon>
        <taxon>Alphaproteobacteria</taxon>
        <taxon>Acetobacterales</taxon>
        <taxon>Acetobacteraceae</taxon>
        <taxon>Limobrevibacterium</taxon>
    </lineage>
</organism>
<evidence type="ECO:0000259" key="3">
    <source>
        <dbReference type="Pfam" id="PF09394"/>
    </source>
</evidence>
<dbReference type="Pfam" id="PF09394">
    <property type="entry name" value="Inhibitor_I42"/>
    <property type="match status" value="1"/>
</dbReference>
<feature type="domain" description="Proteinase inhibitor I42 chagasin" evidence="3">
    <location>
        <begin position="15"/>
        <end position="103"/>
    </location>
</feature>
<keyword evidence="1" id="KW-0646">Protease inhibitor</keyword>
<dbReference type="InterPro" id="IPR018990">
    <property type="entry name" value="Prot_inh_I42_chagasin"/>
</dbReference>